<accession>A0ABS7EWM3</accession>
<dbReference type="RefSeq" id="WP_220115158.1">
    <property type="nucleotide sequence ID" value="NZ_JAHZSV010000053.1"/>
</dbReference>
<proteinExistence type="predicted"/>
<protein>
    <recommendedName>
        <fullName evidence="4">Coiled-coil domain-containing protein 167</fullName>
    </recommendedName>
</protein>
<comment type="caution">
    <text evidence="2">The sequence shown here is derived from an EMBL/GenBank/DDBJ whole genome shotgun (WGS) entry which is preliminary data.</text>
</comment>
<sequence>MGGEGSMASAILSLKQNRSLLKKRNIRELKDLIYEKSDKTDLAFKEISPEELARIKEEIRMEAKLIARNEAILYSIVFVFALGLVAYLSYLFFSALPE</sequence>
<name>A0ABS7EWM3_9FLAO</name>
<keyword evidence="1" id="KW-0472">Membrane</keyword>
<reference evidence="2 3" key="1">
    <citation type="submission" date="2021-08" db="EMBL/GenBank/DDBJ databases">
        <title>Muricauda profundi sp. nov., a marine bacterium isolated from deep seawater of the Mariana Trench.</title>
        <authorList>
            <person name="Wei Y."/>
        </authorList>
    </citation>
    <scope>NUCLEOTIDE SEQUENCE [LARGE SCALE GENOMIC DNA]</scope>
    <source>
        <strain evidence="2 3">W52</strain>
    </source>
</reference>
<keyword evidence="1" id="KW-0812">Transmembrane</keyword>
<evidence type="ECO:0000313" key="2">
    <source>
        <dbReference type="EMBL" id="MBW8201871.1"/>
    </source>
</evidence>
<feature type="transmembrane region" description="Helical" evidence="1">
    <location>
        <begin position="71"/>
        <end position="93"/>
    </location>
</feature>
<evidence type="ECO:0000256" key="1">
    <source>
        <dbReference type="SAM" id="Phobius"/>
    </source>
</evidence>
<keyword evidence="1" id="KW-1133">Transmembrane helix</keyword>
<gene>
    <name evidence="2" type="ORF">K1F36_18770</name>
</gene>
<evidence type="ECO:0000313" key="3">
    <source>
        <dbReference type="Proteomes" id="UP001196136"/>
    </source>
</evidence>
<keyword evidence="3" id="KW-1185">Reference proteome</keyword>
<organism evidence="2 3">
    <name type="scientific">Flagellimonas abyssi</name>
    <dbReference type="NCBI Taxonomy" id="2864871"/>
    <lineage>
        <taxon>Bacteria</taxon>
        <taxon>Pseudomonadati</taxon>
        <taxon>Bacteroidota</taxon>
        <taxon>Flavobacteriia</taxon>
        <taxon>Flavobacteriales</taxon>
        <taxon>Flavobacteriaceae</taxon>
        <taxon>Flagellimonas</taxon>
    </lineage>
</organism>
<dbReference type="EMBL" id="JAHZSV010000053">
    <property type="protein sequence ID" value="MBW8201871.1"/>
    <property type="molecule type" value="Genomic_DNA"/>
</dbReference>
<dbReference type="Proteomes" id="UP001196136">
    <property type="component" value="Unassembled WGS sequence"/>
</dbReference>
<evidence type="ECO:0008006" key="4">
    <source>
        <dbReference type="Google" id="ProtNLM"/>
    </source>
</evidence>